<dbReference type="Pfam" id="PF05035">
    <property type="entry name" value="DGOK"/>
    <property type="match status" value="1"/>
</dbReference>
<sequence>MRALVGVDWGTSSLRAARLGAGGEVLEERSSARGILSVPAGGFPAVLQETCGDWLGGDALCLVSGMAGSRQGWQEAPYCACPAGFAEVARSLTWITPGRIALVPGLSCEERGLPDVMRGEEVQVFGALGRLGLQDGTFVLPGTHSKWVEVQDARVRSFSTYMTGETYALLRQHSILARTLPAGDGAAPDEEAFTRGVREAQAAGSLLRSAFGVRTLALFERAAPAALASYLSGLVIGEELRARAPLPREVVLVGSPALTARYALALRTLAWDSRSIGSEATWHGLWALARTLETP</sequence>
<dbReference type="InterPro" id="IPR042258">
    <property type="entry name" value="DGOK_N"/>
</dbReference>
<keyword evidence="2" id="KW-1185">Reference proteome</keyword>
<protein>
    <submittedName>
        <fullName evidence="1">2-dehydro-3-deoxygalactonokinase</fullName>
    </submittedName>
</protein>
<proteinExistence type="predicted"/>
<organism evidence="1 2">
    <name type="scientific">Ramlibacter pallidus</name>
    <dbReference type="NCBI Taxonomy" id="2780087"/>
    <lineage>
        <taxon>Bacteria</taxon>
        <taxon>Pseudomonadati</taxon>
        <taxon>Pseudomonadota</taxon>
        <taxon>Betaproteobacteria</taxon>
        <taxon>Burkholderiales</taxon>
        <taxon>Comamonadaceae</taxon>
        <taxon>Ramlibacter</taxon>
    </lineage>
</organism>
<evidence type="ECO:0000313" key="1">
    <source>
        <dbReference type="EMBL" id="MBE7370123.1"/>
    </source>
</evidence>
<dbReference type="EMBL" id="JADDIV010000006">
    <property type="protein sequence ID" value="MBE7370123.1"/>
    <property type="molecule type" value="Genomic_DNA"/>
</dbReference>
<reference evidence="1 2" key="1">
    <citation type="submission" date="2020-10" db="EMBL/GenBank/DDBJ databases">
        <title>Ramlibacter sp. HM2 16S ribosomal RNA gene Genome sequencing and assembly.</title>
        <authorList>
            <person name="Kang M."/>
        </authorList>
    </citation>
    <scope>NUCLEOTIDE SEQUENCE [LARGE SCALE GENOMIC DNA]</scope>
    <source>
        <strain evidence="1 2">HM2</strain>
    </source>
</reference>
<dbReference type="CDD" id="cd24012">
    <property type="entry name" value="ASKHA_NBD_KDGal-kinase"/>
    <property type="match status" value="1"/>
</dbReference>
<dbReference type="InterPro" id="IPR007729">
    <property type="entry name" value="DGOK"/>
</dbReference>
<dbReference type="Gene3D" id="3.30.420.300">
    <property type="entry name" value="2-keto-3-deoxy-galactonokinase, substrate binding domain"/>
    <property type="match status" value="1"/>
</dbReference>
<evidence type="ECO:0000313" key="2">
    <source>
        <dbReference type="Proteomes" id="UP000806285"/>
    </source>
</evidence>
<accession>A0ABR9S9A2</accession>
<dbReference type="Proteomes" id="UP000806285">
    <property type="component" value="Unassembled WGS sequence"/>
</dbReference>
<dbReference type="RefSeq" id="WP_193678739.1">
    <property type="nucleotide sequence ID" value="NZ_JADDIV010000006.1"/>
</dbReference>
<gene>
    <name evidence="1" type="ORF">IM787_21360</name>
</gene>
<comment type="caution">
    <text evidence="1">The sequence shown here is derived from an EMBL/GenBank/DDBJ whole genome shotgun (WGS) entry which is preliminary data.</text>
</comment>
<name>A0ABR9S9A2_9BURK</name>
<dbReference type="Gene3D" id="3.30.420.310">
    <property type="entry name" value="2-keto-3-deoxy-galactonokinase, C-terminal domain"/>
    <property type="match status" value="1"/>
</dbReference>
<dbReference type="InterPro" id="IPR042257">
    <property type="entry name" value="DGOK_C"/>
</dbReference>